<dbReference type="PROSITE" id="PS50103">
    <property type="entry name" value="ZF_C3H1"/>
    <property type="match status" value="2"/>
</dbReference>
<keyword evidence="5 6" id="KW-0862">Zinc</keyword>
<dbReference type="GO" id="GO:0061630">
    <property type="term" value="F:ubiquitin protein ligase activity"/>
    <property type="evidence" value="ECO:0007669"/>
    <property type="project" value="UniProtKB-EC"/>
</dbReference>
<reference evidence="8" key="1">
    <citation type="submission" date="2022-06" db="EMBL/GenBank/DDBJ databases">
        <authorList>
            <person name="Berger JAMES D."/>
            <person name="Berger JAMES D."/>
        </authorList>
    </citation>
    <scope>NUCLEOTIDE SEQUENCE [LARGE SCALE GENOMIC DNA]</scope>
</reference>
<feature type="domain" description="C3H1-type" evidence="7">
    <location>
        <begin position="45"/>
        <end position="72"/>
    </location>
</feature>
<keyword evidence="4 6" id="KW-0863">Zinc-finger</keyword>
<evidence type="ECO:0000256" key="3">
    <source>
        <dbReference type="ARBA" id="ARBA00022723"/>
    </source>
</evidence>
<feature type="zinc finger region" description="C3H1-type" evidence="6">
    <location>
        <begin position="12"/>
        <end position="38"/>
    </location>
</feature>
<dbReference type="Gene3D" id="3.30.1370.210">
    <property type="match status" value="1"/>
</dbReference>
<evidence type="ECO:0000256" key="1">
    <source>
        <dbReference type="ARBA" id="ARBA00000900"/>
    </source>
</evidence>
<keyword evidence="8" id="KW-1185">Reference proteome</keyword>
<dbReference type="GO" id="GO:0008270">
    <property type="term" value="F:zinc ion binding"/>
    <property type="evidence" value="ECO:0007669"/>
    <property type="project" value="UniProtKB-KW"/>
</dbReference>
<dbReference type="InterPro" id="IPR045072">
    <property type="entry name" value="MKRN-like"/>
</dbReference>
<accession>A0AA85EUK7</accession>
<reference evidence="9" key="2">
    <citation type="submission" date="2023-11" db="UniProtKB">
        <authorList>
            <consortium name="WormBaseParasite"/>
        </authorList>
    </citation>
    <scope>IDENTIFICATION</scope>
</reference>
<evidence type="ECO:0000313" key="9">
    <source>
        <dbReference type="WBParaSite" id="SRDH1_2520.2"/>
    </source>
</evidence>
<organism evidence="8 9">
    <name type="scientific">Schistosoma rodhaini</name>
    <dbReference type="NCBI Taxonomy" id="6188"/>
    <lineage>
        <taxon>Eukaryota</taxon>
        <taxon>Metazoa</taxon>
        <taxon>Spiralia</taxon>
        <taxon>Lophotrochozoa</taxon>
        <taxon>Platyhelminthes</taxon>
        <taxon>Trematoda</taxon>
        <taxon>Digenea</taxon>
        <taxon>Strigeidida</taxon>
        <taxon>Schistosomatoidea</taxon>
        <taxon>Schistosomatidae</taxon>
        <taxon>Schistosoma</taxon>
    </lineage>
</organism>
<evidence type="ECO:0000256" key="2">
    <source>
        <dbReference type="ARBA" id="ARBA00012483"/>
    </source>
</evidence>
<dbReference type="WBParaSite" id="SRDH1_2520.2">
    <property type="protein sequence ID" value="SRDH1_2520.2"/>
    <property type="gene ID" value="SRDH1_2520"/>
</dbReference>
<dbReference type="PANTHER" id="PTHR11224">
    <property type="entry name" value="MAKORIN-RELATED"/>
    <property type="match status" value="1"/>
</dbReference>
<feature type="zinc finger region" description="C3H1-type" evidence="6">
    <location>
        <begin position="45"/>
        <end position="72"/>
    </location>
</feature>
<dbReference type="GO" id="GO:0000209">
    <property type="term" value="P:protein polyubiquitination"/>
    <property type="evidence" value="ECO:0007669"/>
    <property type="project" value="InterPro"/>
</dbReference>
<evidence type="ECO:0000256" key="5">
    <source>
        <dbReference type="ARBA" id="ARBA00022833"/>
    </source>
</evidence>
<dbReference type="SMART" id="SM00356">
    <property type="entry name" value="ZnF_C3H1"/>
    <property type="match status" value="2"/>
</dbReference>
<feature type="domain" description="C3H1-type" evidence="7">
    <location>
        <begin position="12"/>
        <end position="38"/>
    </location>
</feature>
<evidence type="ECO:0000256" key="6">
    <source>
        <dbReference type="PROSITE-ProRule" id="PRU00723"/>
    </source>
</evidence>
<comment type="catalytic activity">
    <reaction evidence="1">
        <text>S-ubiquitinyl-[E2 ubiquitin-conjugating enzyme]-L-cysteine + [acceptor protein]-L-lysine = [E2 ubiquitin-conjugating enzyme]-L-cysteine + N(6)-ubiquitinyl-[acceptor protein]-L-lysine.</text>
        <dbReference type="EC" id="2.3.2.27"/>
    </reaction>
</comment>
<dbReference type="Proteomes" id="UP000050792">
    <property type="component" value="Unassembled WGS sequence"/>
</dbReference>
<dbReference type="EC" id="2.3.2.27" evidence="2"/>
<keyword evidence="3 6" id="KW-0479">Metal-binding</keyword>
<sequence length="211" mass="24313">MRAFQQQGQSHPGKQICPFYLRNRCVYGDRCINSHCLPENKLSQTSKSIPCKFYLQGYCHNGIKCTFSHNINANSSHNYRRNLKEAIDSKYPNSQPNNLTKFLTNTGTNMASKTINKPISPGLTGFSFRQTEKVIKMQLFRYREWGYEASEIYSSYDQLNEKELSIYRSSGNFVPDSYLQYITWAMGQAGYIILLIKNSLTYDLSTVQICV</sequence>
<dbReference type="PANTHER" id="PTHR11224:SF10">
    <property type="entry name" value="IP09428P-RELATED"/>
    <property type="match status" value="1"/>
</dbReference>
<proteinExistence type="predicted"/>
<evidence type="ECO:0000313" key="8">
    <source>
        <dbReference type="Proteomes" id="UP000050792"/>
    </source>
</evidence>
<protein>
    <recommendedName>
        <fullName evidence="2">RING-type E3 ubiquitin transferase</fullName>
        <ecNumber evidence="2">2.3.2.27</ecNumber>
    </recommendedName>
</protein>
<dbReference type="AlphaFoldDB" id="A0AA85EUK7"/>
<evidence type="ECO:0000256" key="4">
    <source>
        <dbReference type="ARBA" id="ARBA00022771"/>
    </source>
</evidence>
<dbReference type="SUPFAM" id="SSF90229">
    <property type="entry name" value="CCCH zinc finger"/>
    <property type="match status" value="1"/>
</dbReference>
<dbReference type="InterPro" id="IPR036855">
    <property type="entry name" value="Znf_CCCH_sf"/>
</dbReference>
<name>A0AA85EUK7_9TREM</name>
<dbReference type="Pfam" id="PF00642">
    <property type="entry name" value="zf-CCCH"/>
    <property type="match status" value="1"/>
</dbReference>
<dbReference type="InterPro" id="IPR000571">
    <property type="entry name" value="Znf_CCCH"/>
</dbReference>
<evidence type="ECO:0000259" key="7">
    <source>
        <dbReference type="PROSITE" id="PS50103"/>
    </source>
</evidence>